<feature type="compositionally biased region" description="Basic and acidic residues" evidence="1">
    <location>
        <begin position="7"/>
        <end position="38"/>
    </location>
</feature>
<dbReference type="AlphaFoldDB" id="A0A645E0S9"/>
<feature type="compositionally biased region" description="Acidic residues" evidence="1">
    <location>
        <begin position="78"/>
        <end position="87"/>
    </location>
</feature>
<protein>
    <submittedName>
        <fullName evidence="2">Uncharacterized protein</fullName>
    </submittedName>
</protein>
<evidence type="ECO:0000313" key="2">
    <source>
        <dbReference type="EMBL" id="MPM94192.1"/>
    </source>
</evidence>
<evidence type="ECO:0000256" key="1">
    <source>
        <dbReference type="SAM" id="MobiDB-lite"/>
    </source>
</evidence>
<feature type="compositionally biased region" description="Basic and acidic residues" evidence="1">
    <location>
        <begin position="68"/>
        <end position="77"/>
    </location>
</feature>
<proteinExistence type="predicted"/>
<comment type="caution">
    <text evidence="2">The sequence shown here is derived from an EMBL/GenBank/DDBJ whole genome shotgun (WGS) entry which is preliminary data.</text>
</comment>
<name>A0A645E0S9_9ZZZZ</name>
<reference evidence="2" key="1">
    <citation type="submission" date="2019-08" db="EMBL/GenBank/DDBJ databases">
        <authorList>
            <person name="Kucharzyk K."/>
            <person name="Murdoch R.W."/>
            <person name="Higgins S."/>
            <person name="Loffler F."/>
        </authorList>
    </citation>
    <scope>NUCLEOTIDE SEQUENCE</scope>
</reference>
<gene>
    <name evidence="2" type="ORF">SDC9_141337</name>
</gene>
<sequence length="128" mass="14055">MGQLHHHIGELRADAREHDGTDGDARAGDGRNDRDGAHNAKLNGADDLLCAHAGLFFEGTAHDGGNNRVDRRPADRVLEDDEIDDEDDKRQQQIPAAAHLRAHFFEPARIDALEPRAGSLKVDHENDA</sequence>
<feature type="region of interest" description="Disordered" evidence="1">
    <location>
        <begin position="58"/>
        <end position="91"/>
    </location>
</feature>
<dbReference type="EMBL" id="VSSQ01040868">
    <property type="protein sequence ID" value="MPM94192.1"/>
    <property type="molecule type" value="Genomic_DNA"/>
</dbReference>
<accession>A0A645E0S9</accession>
<organism evidence="2">
    <name type="scientific">bioreactor metagenome</name>
    <dbReference type="NCBI Taxonomy" id="1076179"/>
    <lineage>
        <taxon>unclassified sequences</taxon>
        <taxon>metagenomes</taxon>
        <taxon>ecological metagenomes</taxon>
    </lineage>
</organism>
<feature type="region of interest" description="Disordered" evidence="1">
    <location>
        <begin position="1"/>
        <end position="41"/>
    </location>
</feature>